<dbReference type="EMBL" id="PGCI01000384">
    <property type="protein sequence ID" value="PLW27955.1"/>
    <property type="molecule type" value="Genomic_DNA"/>
</dbReference>
<evidence type="ECO:0000313" key="1">
    <source>
        <dbReference type="EMBL" id="PLW27955.1"/>
    </source>
</evidence>
<name>A0A2N5TR26_9BASI</name>
<gene>
    <name evidence="1" type="ORF">PCASD_20989</name>
</gene>
<proteinExistence type="predicted"/>
<organism evidence="1 2">
    <name type="scientific">Puccinia coronata f. sp. avenae</name>
    <dbReference type="NCBI Taxonomy" id="200324"/>
    <lineage>
        <taxon>Eukaryota</taxon>
        <taxon>Fungi</taxon>
        <taxon>Dikarya</taxon>
        <taxon>Basidiomycota</taxon>
        <taxon>Pucciniomycotina</taxon>
        <taxon>Pucciniomycetes</taxon>
        <taxon>Pucciniales</taxon>
        <taxon>Pucciniaceae</taxon>
        <taxon>Puccinia</taxon>
    </lineage>
</organism>
<reference evidence="1 2" key="1">
    <citation type="submission" date="2017-11" db="EMBL/GenBank/DDBJ databases">
        <title>De novo assembly and phasing of dikaryotic genomes from two isolates of Puccinia coronata f. sp. avenae, the causal agent of oat crown rust.</title>
        <authorList>
            <person name="Miller M.E."/>
            <person name="Zhang Y."/>
            <person name="Omidvar V."/>
            <person name="Sperschneider J."/>
            <person name="Schwessinger B."/>
            <person name="Raley C."/>
            <person name="Palmer J.M."/>
            <person name="Garnica D."/>
            <person name="Upadhyaya N."/>
            <person name="Rathjen J."/>
            <person name="Taylor J.M."/>
            <person name="Park R.F."/>
            <person name="Dodds P.N."/>
            <person name="Hirsch C.D."/>
            <person name="Kianian S.F."/>
            <person name="Figueroa M."/>
        </authorList>
    </citation>
    <scope>NUCLEOTIDE SEQUENCE [LARGE SCALE GENOMIC DNA]</scope>
    <source>
        <strain evidence="1">12SD80</strain>
    </source>
</reference>
<comment type="caution">
    <text evidence="1">The sequence shown here is derived from an EMBL/GenBank/DDBJ whole genome shotgun (WGS) entry which is preliminary data.</text>
</comment>
<dbReference type="AlphaFoldDB" id="A0A2N5TR26"/>
<accession>A0A2N5TR26</accession>
<evidence type="ECO:0000313" key="2">
    <source>
        <dbReference type="Proteomes" id="UP000235392"/>
    </source>
</evidence>
<protein>
    <submittedName>
        <fullName evidence="1">Uncharacterized protein</fullName>
    </submittedName>
</protein>
<dbReference type="Proteomes" id="UP000235392">
    <property type="component" value="Unassembled WGS sequence"/>
</dbReference>
<sequence length="91" mass="10699">MSIHEAYTKKQFETYSLFPNIRVNMQHTLLHKKSTAYSEFYDKAFEVIPREETGNDHFTTQFEEPKGLTQTLRLPAIVYLLDVEINNIFGL</sequence>